<evidence type="ECO:0000256" key="1">
    <source>
        <dbReference type="SAM" id="Phobius"/>
    </source>
</evidence>
<dbReference type="AlphaFoldDB" id="A0A382A3N7"/>
<evidence type="ECO:0000313" key="2">
    <source>
        <dbReference type="EMBL" id="SVA95841.1"/>
    </source>
</evidence>
<protein>
    <recommendedName>
        <fullName evidence="3">HTH cro/C1-type domain-containing protein</fullName>
    </recommendedName>
</protein>
<evidence type="ECO:0008006" key="3">
    <source>
        <dbReference type="Google" id="ProtNLM"/>
    </source>
</evidence>
<proteinExistence type="predicted"/>
<keyword evidence="1" id="KW-0472">Membrane</keyword>
<dbReference type="Gene3D" id="1.10.260.40">
    <property type="entry name" value="lambda repressor-like DNA-binding domains"/>
    <property type="match status" value="1"/>
</dbReference>
<keyword evidence="1" id="KW-1133">Transmembrane helix</keyword>
<sequence>MAQFYKELKDLRLTQGIDLGELEKRTKINIKYLKAIEVGNFDILPVPYLRLFLRAYSEEIGGDSVRALEQLDSFLGTAKPTIVSQPLEKEHKNKVIESSNENEVLPKSNRKFREDLTKGGLLLVIFIFSIFIIKKIFSEDSKAIIGKTGPVIMNPINVISDEQLITQFTEDKFIEELISAKPPFFMTLTAKEQTAVKVKQDSLPEYSKIIRSGMEIDLKGFVFQGEMLFSHTKRLRARVNGIELDQISDYSHPIRLKVQSNPSSITVRWYKPIG</sequence>
<dbReference type="InterPro" id="IPR010982">
    <property type="entry name" value="Lambda_DNA-bd_dom_sf"/>
</dbReference>
<dbReference type="EMBL" id="UINC01023686">
    <property type="protein sequence ID" value="SVA95841.1"/>
    <property type="molecule type" value="Genomic_DNA"/>
</dbReference>
<keyword evidence="1" id="KW-0812">Transmembrane</keyword>
<reference evidence="2" key="1">
    <citation type="submission" date="2018-05" db="EMBL/GenBank/DDBJ databases">
        <authorList>
            <person name="Lanie J.A."/>
            <person name="Ng W.-L."/>
            <person name="Kazmierczak K.M."/>
            <person name="Andrzejewski T.M."/>
            <person name="Davidsen T.M."/>
            <person name="Wayne K.J."/>
            <person name="Tettelin H."/>
            <person name="Glass J.I."/>
            <person name="Rusch D."/>
            <person name="Podicherti R."/>
            <person name="Tsui H.-C.T."/>
            <person name="Winkler M.E."/>
        </authorList>
    </citation>
    <scope>NUCLEOTIDE SEQUENCE</scope>
</reference>
<feature type="transmembrane region" description="Helical" evidence="1">
    <location>
        <begin position="116"/>
        <end position="133"/>
    </location>
</feature>
<accession>A0A382A3N7</accession>
<name>A0A382A3N7_9ZZZZ</name>
<dbReference type="Pfam" id="PF13413">
    <property type="entry name" value="HTH_25"/>
    <property type="match status" value="1"/>
</dbReference>
<dbReference type="GO" id="GO:0003677">
    <property type="term" value="F:DNA binding"/>
    <property type="evidence" value="ECO:0007669"/>
    <property type="project" value="InterPro"/>
</dbReference>
<gene>
    <name evidence="2" type="ORF">METZ01_LOCUS148695</name>
</gene>
<organism evidence="2">
    <name type="scientific">marine metagenome</name>
    <dbReference type="NCBI Taxonomy" id="408172"/>
    <lineage>
        <taxon>unclassified sequences</taxon>
        <taxon>metagenomes</taxon>
        <taxon>ecological metagenomes</taxon>
    </lineage>
</organism>